<evidence type="ECO:0000256" key="2">
    <source>
        <dbReference type="ARBA" id="ARBA00009840"/>
    </source>
</evidence>
<protein>
    <recommendedName>
        <fullName evidence="8">DNA recombination protein RmuC</fullName>
    </recommendedName>
</protein>
<comment type="similarity">
    <text evidence="2">Belongs to the RmuC family.</text>
</comment>
<name>A0A1F5SV78_9BACT</name>
<keyword evidence="5" id="KW-1133">Transmembrane helix</keyword>
<comment type="caution">
    <text evidence="6">The sequence shown here is derived from an EMBL/GenBank/DDBJ whole genome shotgun (WGS) entry which is preliminary data.</text>
</comment>
<evidence type="ECO:0000256" key="4">
    <source>
        <dbReference type="ARBA" id="ARBA00023172"/>
    </source>
</evidence>
<keyword evidence="4" id="KW-0233">DNA recombination</keyword>
<dbReference type="EMBL" id="MFFY01000053">
    <property type="protein sequence ID" value="OGF30363.1"/>
    <property type="molecule type" value="Genomic_DNA"/>
</dbReference>
<organism evidence="6 7">
    <name type="scientific">Candidatus Falkowbacteria bacterium RIFCSPLOWO2_12_FULL_45_13</name>
    <dbReference type="NCBI Taxonomy" id="1797991"/>
    <lineage>
        <taxon>Bacteria</taxon>
        <taxon>Candidatus Falkowiibacteriota</taxon>
    </lineage>
</organism>
<keyword evidence="5" id="KW-0472">Membrane</keyword>
<evidence type="ECO:0000313" key="6">
    <source>
        <dbReference type="EMBL" id="OGF30363.1"/>
    </source>
</evidence>
<dbReference type="GO" id="GO:0006310">
    <property type="term" value="P:DNA recombination"/>
    <property type="evidence" value="ECO:0007669"/>
    <property type="project" value="UniProtKB-KW"/>
</dbReference>
<dbReference type="PANTHER" id="PTHR30563:SF0">
    <property type="entry name" value="DNA RECOMBINATION PROTEIN RMUC"/>
    <property type="match status" value="1"/>
</dbReference>
<dbReference type="Pfam" id="PF02646">
    <property type="entry name" value="RmuC"/>
    <property type="match status" value="1"/>
</dbReference>
<evidence type="ECO:0000256" key="5">
    <source>
        <dbReference type="SAM" id="Phobius"/>
    </source>
</evidence>
<accession>A0A1F5SV78</accession>
<evidence type="ECO:0008006" key="8">
    <source>
        <dbReference type="Google" id="ProtNLM"/>
    </source>
</evidence>
<proteinExistence type="inferred from homology"/>
<keyword evidence="5" id="KW-0812">Transmembrane</keyword>
<keyword evidence="3" id="KW-0175">Coiled coil</keyword>
<dbReference type="PANTHER" id="PTHR30563">
    <property type="entry name" value="DNA RECOMBINATION PROTEIN RMUC"/>
    <property type="match status" value="1"/>
</dbReference>
<evidence type="ECO:0000313" key="7">
    <source>
        <dbReference type="Proteomes" id="UP000176915"/>
    </source>
</evidence>
<evidence type="ECO:0000256" key="1">
    <source>
        <dbReference type="ARBA" id="ARBA00003416"/>
    </source>
</evidence>
<comment type="function">
    <text evidence="1">Involved in DNA recombination.</text>
</comment>
<gene>
    <name evidence="6" type="ORF">A3H09_01365</name>
</gene>
<evidence type="ECO:0000256" key="3">
    <source>
        <dbReference type="ARBA" id="ARBA00023054"/>
    </source>
</evidence>
<dbReference type="Proteomes" id="UP000176915">
    <property type="component" value="Unassembled WGS sequence"/>
</dbReference>
<dbReference type="InterPro" id="IPR003798">
    <property type="entry name" value="DNA_recombination_RmuC"/>
</dbReference>
<feature type="transmembrane region" description="Helical" evidence="5">
    <location>
        <begin position="6"/>
        <end position="25"/>
    </location>
</feature>
<sequence length="362" mass="41382">MANYLFILFFIILIFGLGAVIWLLTKRKDTGDNEKLAAMMERLTALAEQNRELRQAIDLKLGETHRANQAQFHQTTKIIQGITGQSARLITEVTEKLTKLDETNKQVVNFSAQLANLQDILKNPKQRGVLGEYFLEETLKNVLPPNSYRMQYGFKDGTIVDAVVFVKEKIIPVDSKFSLENYEKILNTSDSAAKEKLEKLFKMDLKTRIDETSKYIKPAEKTMDFAFMFIPSEAIYYDLLINKVGAVQINTRDLIEYAFKEKHVIIVSPTSFLAYLQTVLQGLRALQIEESAKDILLNVQKLGRHILSYDDFMKKLGLSMSAAVNHYNNAYKEFGKIDKDVVKITQGEKKIEPILIDRPQAE</sequence>
<dbReference type="AlphaFoldDB" id="A0A1F5SV78"/>
<reference evidence="6 7" key="1">
    <citation type="journal article" date="2016" name="Nat. Commun.">
        <title>Thousands of microbial genomes shed light on interconnected biogeochemical processes in an aquifer system.</title>
        <authorList>
            <person name="Anantharaman K."/>
            <person name="Brown C.T."/>
            <person name="Hug L.A."/>
            <person name="Sharon I."/>
            <person name="Castelle C.J."/>
            <person name="Probst A.J."/>
            <person name="Thomas B.C."/>
            <person name="Singh A."/>
            <person name="Wilkins M.J."/>
            <person name="Karaoz U."/>
            <person name="Brodie E.L."/>
            <person name="Williams K.H."/>
            <person name="Hubbard S.S."/>
            <person name="Banfield J.F."/>
        </authorList>
    </citation>
    <scope>NUCLEOTIDE SEQUENCE [LARGE SCALE GENOMIC DNA]</scope>
</reference>